<dbReference type="SUPFAM" id="SSF54211">
    <property type="entry name" value="Ribosomal protein S5 domain 2-like"/>
    <property type="match status" value="1"/>
</dbReference>
<name>A0A8D8LL51_9HEMI</name>
<evidence type="ECO:0000256" key="3">
    <source>
        <dbReference type="ARBA" id="ARBA00022763"/>
    </source>
</evidence>
<evidence type="ECO:0000259" key="7">
    <source>
        <dbReference type="SMART" id="SM01340"/>
    </source>
</evidence>
<evidence type="ECO:0000256" key="1">
    <source>
        <dbReference type="ARBA" id="ARBA00004123"/>
    </source>
</evidence>
<dbReference type="FunFam" id="3.30.230.10:FF:000014">
    <property type="entry name" value="DNA mismatch repair protein Mlh1"/>
    <property type="match status" value="1"/>
</dbReference>
<evidence type="ECO:0000256" key="6">
    <source>
        <dbReference type="SAM" id="MobiDB-lite"/>
    </source>
</evidence>
<dbReference type="GO" id="GO:0030983">
    <property type="term" value="F:mismatched DNA binding"/>
    <property type="evidence" value="ECO:0007669"/>
    <property type="project" value="InterPro"/>
</dbReference>
<dbReference type="InterPro" id="IPR020568">
    <property type="entry name" value="Ribosomal_Su5_D2-typ_SF"/>
</dbReference>
<dbReference type="GO" id="GO:0005524">
    <property type="term" value="F:ATP binding"/>
    <property type="evidence" value="ECO:0007669"/>
    <property type="project" value="InterPro"/>
</dbReference>
<protein>
    <submittedName>
        <fullName evidence="8">DNA mismatch repair protein MLH1</fullName>
    </submittedName>
</protein>
<dbReference type="AlphaFoldDB" id="A0A8D8LL51"/>
<evidence type="ECO:0000313" key="8">
    <source>
        <dbReference type="EMBL" id="CAG6611805.1"/>
    </source>
</evidence>
<accession>A0A8D8LL51</accession>
<dbReference type="InterPro" id="IPR014721">
    <property type="entry name" value="Ribsml_uS5_D2-typ_fold_subgr"/>
</dbReference>
<sequence>MTFLLFINHRLVDSLAIKRMIEQVYSLYLPKGSFPFVYLSLCMDPKNVDVNVHPTKHEVHFLHEDTIIERVQSMLEKTLLGSNTSRVFYTQTKLPSFSTDPVSNKSKPDLDKTNDNTLLNPKIKSNSQNNVTPAYKMVRTDALEQKLDRFLSSNGAESNVGTNQSKYKRRDIKLSSVKDLRAEIEKARSSQLMSVFRKLSFVGCATPCLFLIQHDIKLYIVNLTYVLDQLSYQLLLHDFGNFGVFRFEEPISIKELLLLALDLPDSGWDPASGSKPEVAEAAAQFLATRADMLMDYFSLEIDADARLCTLPQVLGYTPQLDLLPMYMLRLCTSINWDSEMECFQTFCRETAKYFSQHPGCEEEILGDKEERQWYQLIEHKLIPLIRSHYQPSNELVEKACLLEIASLNNLYKVFERC</sequence>
<evidence type="ECO:0000256" key="5">
    <source>
        <dbReference type="ARBA" id="ARBA00023242"/>
    </source>
</evidence>
<dbReference type="Pfam" id="PF16413">
    <property type="entry name" value="Mlh1_C"/>
    <property type="match status" value="1"/>
</dbReference>
<dbReference type="InterPro" id="IPR013507">
    <property type="entry name" value="DNA_mismatch_S5_2-like"/>
</dbReference>
<keyword evidence="4" id="KW-0234">DNA repair</keyword>
<dbReference type="GO" id="GO:0016887">
    <property type="term" value="F:ATP hydrolysis activity"/>
    <property type="evidence" value="ECO:0007669"/>
    <property type="project" value="InterPro"/>
</dbReference>
<proteinExistence type="inferred from homology"/>
<dbReference type="PANTHER" id="PTHR10073">
    <property type="entry name" value="DNA MISMATCH REPAIR PROTEIN MLH, PMS, MUTL"/>
    <property type="match status" value="1"/>
</dbReference>
<evidence type="ECO:0000256" key="4">
    <source>
        <dbReference type="ARBA" id="ARBA00023204"/>
    </source>
</evidence>
<dbReference type="EMBL" id="HBUF01022890">
    <property type="protein sequence ID" value="CAG6611805.1"/>
    <property type="molecule type" value="Transcribed_RNA"/>
</dbReference>
<dbReference type="InterPro" id="IPR038973">
    <property type="entry name" value="MutL/Mlh/Pms-like"/>
</dbReference>
<feature type="domain" description="DNA mismatch repair protein S5" evidence="7">
    <location>
        <begin position="1"/>
        <end position="80"/>
    </location>
</feature>
<organism evidence="8">
    <name type="scientific">Cacopsylla melanoneura</name>
    <dbReference type="NCBI Taxonomy" id="428564"/>
    <lineage>
        <taxon>Eukaryota</taxon>
        <taxon>Metazoa</taxon>
        <taxon>Ecdysozoa</taxon>
        <taxon>Arthropoda</taxon>
        <taxon>Hexapoda</taxon>
        <taxon>Insecta</taxon>
        <taxon>Pterygota</taxon>
        <taxon>Neoptera</taxon>
        <taxon>Paraneoptera</taxon>
        <taxon>Hemiptera</taxon>
        <taxon>Sternorrhyncha</taxon>
        <taxon>Psylloidea</taxon>
        <taxon>Psyllidae</taxon>
        <taxon>Psyllinae</taxon>
        <taxon>Cacopsylla</taxon>
    </lineage>
</organism>
<reference evidence="8" key="1">
    <citation type="submission" date="2021-05" db="EMBL/GenBank/DDBJ databases">
        <authorList>
            <person name="Alioto T."/>
            <person name="Alioto T."/>
            <person name="Gomez Garrido J."/>
        </authorList>
    </citation>
    <scope>NUCLEOTIDE SEQUENCE</scope>
</reference>
<dbReference type="GO" id="GO:0140664">
    <property type="term" value="F:ATP-dependent DNA damage sensor activity"/>
    <property type="evidence" value="ECO:0007669"/>
    <property type="project" value="InterPro"/>
</dbReference>
<feature type="compositionally biased region" description="Polar residues" evidence="6">
    <location>
        <begin position="115"/>
        <end position="125"/>
    </location>
</feature>
<dbReference type="Gene3D" id="3.30.230.10">
    <property type="match status" value="1"/>
</dbReference>
<dbReference type="GO" id="GO:0006298">
    <property type="term" value="P:mismatch repair"/>
    <property type="evidence" value="ECO:0007669"/>
    <property type="project" value="InterPro"/>
</dbReference>
<dbReference type="PANTHER" id="PTHR10073:SF12">
    <property type="entry name" value="DNA MISMATCH REPAIR PROTEIN MLH1"/>
    <property type="match status" value="1"/>
</dbReference>
<dbReference type="SMART" id="SM01340">
    <property type="entry name" value="DNA_mis_repair"/>
    <property type="match status" value="1"/>
</dbReference>
<keyword evidence="3" id="KW-0227">DNA damage</keyword>
<dbReference type="Pfam" id="PF01119">
    <property type="entry name" value="DNA_mis_repair"/>
    <property type="match status" value="1"/>
</dbReference>
<evidence type="ECO:0000256" key="2">
    <source>
        <dbReference type="ARBA" id="ARBA00006082"/>
    </source>
</evidence>
<dbReference type="GO" id="GO:0032389">
    <property type="term" value="C:MutLalpha complex"/>
    <property type="evidence" value="ECO:0007669"/>
    <property type="project" value="TreeGrafter"/>
</dbReference>
<dbReference type="InterPro" id="IPR032189">
    <property type="entry name" value="Mlh1_C"/>
</dbReference>
<keyword evidence="5" id="KW-0539">Nucleus</keyword>
<feature type="region of interest" description="Disordered" evidence="6">
    <location>
        <begin position="97"/>
        <end position="125"/>
    </location>
</feature>
<comment type="subcellular location">
    <subcellularLocation>
        <location evidence="1">Nucleus</location>
    </subcellularLocation>
</comment>
<comment type="similarity">
    <text evidence="2">Belongs to the DNA mismatch repair MutL/HexB family.</text>
</comment>